<evidence type="ECO:0000313" key="2">
    <source>
        <dbReference type="Proteomes" id="UP001056907"/>
    </source>
</evidence>
<gene>
    <name evidence="1" type="ORF">KUA23_08165</name>
</gene>
<dbReference type="KEGG" id="ppeg:KUA23_08165"/>
<reference evidence="1" key="2">
    <citation type="submission" date="2024-04" db="EMBL/GenBank/DDBJ databases">
        <authorList>
            <person name="Diaz M."/>
            <person name="Bach T."/>
            <person name="Gonzalez Anta G."/>
            <person name="Agaras B."/>
            <person name="Wibberg D."/>
            <person name="Noguera F."/>
            <person name="Canciani W."/>
            <person name="Ybarra T."/>
            <person name="Nunez M.L."/>
            <person name="Valverde C."/>
        </authorList>
    </citation>
    <scope>NUCLEOTIDE SEQUENCE</scope>
    <source>
        <strain evidence="1">1008</strain>
    </source>
</reference>
<organism evidence="1 2">
    <name type="scientific">Pseudomonas pergaminensis</name>
    <dbReference type="NCBI Taxonomy" id="2853159"/>
    <lineage>
        <taxon>Bacteria</taxon>
        <taxon>Pseudomonadati</taxon>
        <taxon>Pseudomonadota</taxon>
        <taxon>Gammaproteobacteria</taxon>
        <taxon>Pseudomonadales</taxon>
        <taxon>Pseudomonadaceae</taxon>
        <taxon>Pseudomonas</taxon>
    </lineage>
</organism>
<evidence type="ECO:0000313" key="1">
    <source>
        <dbReference type="EMBL" id="USW02682.1"/>
    </source>
</evidence>
<dbReference type="Proteomes" id="UP001056907">
    <property type="component" value="Chromosome"/>
</dbReference>
<accession>A0ABD7TMU1</accession>
<sequence length="407" mass="46056">MLSILHPSVMRKVYELSVGLLPVLVRGDSIPKLIVKISKEAILTAKMRQSFKIHLIPYEIPGVKSVGFLAAFFDDERHPYTTGGALIKELAGRELSKLFLSPQVDVHFFDELGREMLAYRAEFKSTKKHRDMLRGAVIPSVHGLNQSAILSEMSDWHMISGPADDEAAISVKFLEPLMPEDIVYFDMRPENHRYHGSEGFSSFTLEREMPGPPQEKEIIALLERTFDSNSIYLAPKKTYDKEEVVDILVVSDESVILIQAKDNQNLEGILNKTIEKKRTATNKALKKAIAQVKGAIGYLKRSDDFVVLMDGKEVEIVLQGKRVYSVIVVKELFDDDYDEYTPPMLELYHQTGIACIPLSYSELHQYCQYIHGDAAFFEAFMKVFNHGLETGMFPRLRVLPPGSVVNN</sequence>
<proteinExistence type="predicted"/>
<reference evidence="1" key="1">
    <citation type="journal article" date="2022" name="Front. Plant Sci.">
        <title>Agronomic efficiency and genome mining analysis of the wheat-biostimulant rhizospheric bacterium Pseudomonas pergaminensis sp. nov. strain 1008T.</title>
        <authorList>
            <person name="Diaz M."/>
            <person name="Bach T."/>
            <person name="Gonzalez Anta G."/>
            <person name="Agaras B."/>
            <person name="Wibberg D."/>
            <person name="Noguera F."/>
            <person name="Canciani W."/>
            <person name="Valverde C."/>
        </authorList>
    </citation>
    <scope>NUCLEOTIDE SEQUENCE</scope>
    <source>
        <strain evidence="1">1008</strain>
    </source>
</reference>
<name>A0ABD7TMU1_9PSED</name>
<protein>
    <submittedName>
        <fullName evidence="1">Uncharacterized protein</fullName>
    </submittedName>
</protein>
<dbReference type="AlphaFoldDB" id="A0ABD7TMU1"/>
<dbReference type="RefSeq" id="WP_252993717.1">
    <property type="nucleotide sequence ID" value="NZ_CP078013.2"/>
</dbReference>
<dbReference type="EMBL" id="CP078013">
    <property type="protein sequence ID" value="USW02682.1"/>
    <property type="molecule type" value="Genomic_DNA"/>
</dbReference>